<evidence type="ECO:0000313" key="4">
    <source>
        <dbReference type="Proteomes" id="UP000193427"/>
    </source>
</evidence>
<gene>
    <name evidence="3" type="ORF">A4W93_27765</name>
</gene>
<keyword evidence="2" id="KW-0804">Transcription</keyword>
<reference evidence="3 4" key="1">
    <citation type="submission" date="2016-04" db="EMBL/GenBank/DDBJ databases">
        <title>Complete genome sequence of natural rubber-degrading, novel Gram-negative bacterium, Rhizobacter gummiphilus strain NS21.</title>
        <authorList>
            <person name="Tabata M."/>
            <person name="Kasai D."/>
            <person name="Fukuda M."/>
        </authorList>
    </citation>
    <scope>NUCLEOTIDE SEQUENCE [LARGE SCALE GENOMIC DNA]</scope>
    <source>
        <strain evidence="3 4">NS21</strain>
    </source>
</reference>
<dbReference type="GO" id="GO:0003700">
    <property type="term" value="F:DNA-binding transcription factor activity"/>
    <property type="evidence" value="ECO:0007669"/>
    <property type="project" value="InterPro"/>
</dbReference>
<name>A0A1W6LGQ0_9BURK</name>
<dbReference type="OrthoDB" id="2559672at2"/>
<evidence type="ECO:0000313" key="3">
    <source>
        <dbReference type="EMBL" id="ARN23393.1"/>
    </source>
</evidence>
<dbReference type="Gene3D" id="1.10.10.60">
    <property type="entry name" value="Homeodomain-like"/>
    <property type="match status" value="1"/>
</dbReference>
<dbReference type="STRING" id="946333.A4W93_27765"/>
<evidence type="ECO:0000256" key="2">
    <source>
        <dbReference type="ARBA" id="ARBA00023163"/>
    </source>
</evidence>
<accession>A0A1W6LGQ0</accession>
<protein>
    <submittedName>
        <fullName evidence="3">AraC family transcriptional regulator</fullName>
    </submittedName>
</protein>
<dbReference type="SMART" id="SM00342">
    <property type="entry name" value="HTH_ARAC"/>
    <property type="match status" value="1"/>
</dbReference>
<dbReference type="EMBL" id="CP015118">
    <property type="protein sequence ID" value="ARN23393.1"/>
    <property type="molecule type" value="Genomic_DNA"/>
</dbReference>
<dbReference type="Pfam" id="PF12833">
    <property type="entry name" value="HTH_18"/>
    <property type="match status" value="1"/>
</dbReference>
<dbReference type="Proteomes" id="UP000193427">
    <property type="component" value="Chromosome"/>
</dbReference>
<dbReference type="KEGG" id="rgu:A4W93_27765"/>
<organism evidence="3 4">
    <name type="scientific">Piscinibacter gummiphilus</name>
    <dbReference type="NCBI Taxonomy" id="946333"/>
    <lineage>
        <taxon>Bacteria</taxon>
        <taxon>Pseudomonadati</taxon>
        <taxon>Pseudomonadota</taxon>
        <taxon>Betaproteobacteria</taxon>
        <taxon>Burkholderiales</taxon>
        <taxon>Sphaerotilaceae</taxon>
        <taxon>Piscinibacter</taxon>
    </lineage>
</organism>
<dbReference type="InterPro" id="IPR009057">
    <property type="entry name" value="Homeodomain-like_sf"/>
</dbReference>
<dbReference type="SUPFAM" id="SSF46689">
    <property type="entry name" value="Homeodomain-like"/>
    <property type="match status" value="1"/>
</dbReference>
<dbReference type="AlphaFoldDB" id="A0A1W6LGQ0"/>
<dbReference type="InterPro" id="IPR018060">
    <property type="entry name" value="HTH_AraC"/>
</dbReference>
<dbReference type="RefSeq" id="WP_085753713.1">
    <property type="nucleotide sequence ID" value="NZ_BSPR01000017.1"/>
</dbReference>
<evidence type="ECO:0000256" key="1">
    <source>
        <dbReference type="ARBA" id="ARBA00023015"/>
    </source>
</evidence>
<dbReference type="GO" id="GO:0043565">
    <property type="term" value="F:sequence-specific DNA binding"/>
    <property type="evidence" value="ECO:0007669"/>
    <property type="project" value="InterPro"/>
</dbReference>
<sequence>MERSVPLSDAVNRLWLPRVSLASCVRAVFSRDTTGIDLPDEARYNYFPLTPLCSISWFFEGECHVQPFSAAPRGPAVAAPLSRIVVAGPFDRPSLSWNPGPGHGMMLMLMPDAFRALTGVQPADLVNRFADAHELLPEAWCRMCRDVLAAPDDDTRVALLEDFLDPLWQAARPETSAPGRRYHDWTQAIAMRAATSGLGRSARQVERRIKEWTGQPLRSLRGISRAERAFLDGLAAPQHQAVNMAELAVESGYADQSHMCRESKRITGFAPDELRRRTRDDEAFWVYRIWQ</sequence>
<keyword evidence="4" id="KW-1185">Reference proteome</keyword>
<keyword evidence="1" id="KW-0805">Transcription regulation</keyword>
<dbReference type="PROSITE" id="PS01124">
    <property type="entry name" value="HTH_ARAC_FAMILY_2"/>
    <property type="match status" value="1"/>
</dbReference>
<proteinExistence type="predicted"/>